<comment type="caution">
    <text evidence="1">The sequence shown here is derived from an EMBL/GenBank/DDBJ whole genome shotgun (WGS) entry which is preliminary data.</text>
</comment>
<proteinExistence type="predicted"/>
<dbReference type="EMBL" id="LKEA01000059">
    <property type="protein sequence ID" value="ROV90907.1"/>
    <property type="molecule type" value="Genomic_DNA"/>
</dbReference>
<evidence type="ECO:0000313" key="1">
    <source>
        <dbReference type="EMBL" id="ROV90907.1"/>
    </source>
</evidence>
<dbReference type="STRING" id="356882.A0A423VIT4"/>
<sequence>MSSVIAVCVSFIGLALVLINAVIFIQMILSFPAMLSSNSQTYIQQQRKYHHIPAPEDLDLSQLATSFPDGAEAETEFETEPEPEWVADEVVDRWIDDVDEQTNDCSSEVHHVSRQGTTTDLARGLEPITRGRPLRRQPRRHASRAVFRIKDDFDSRSRDPVDRTRPHCVKGWRSVEWTRRTLPTL</sequence>
<evidence type="ECO:0000313" key="2">
    <source>
        <dbReference type="Proteomes" id="UP000283895"/>
    </source>
</evidence>
<keyword evidence="2" id="KW-1185">Reference proteome</keyword>
<name>A0A423VIT4_9PEZI</name>
<reference evidence="1 2" key="1">
    <citation type="submission" date="2015-09" db="EMBL/GenBank/DDBJ databases">
        <title>Host preference determinants of Valsa canker pathogens revealed by comparative genomics.</title>
        <authorList>
            <person name="Yin Z."/>
            <person name="Huang L."/>
        </authorList>
    </citation>
    <scope>NUCLEOTIDE SEQUENCE [LARGE SCALE GENOMIC DNA]</scope>
    <source>
        <strain evidence="1 2">03-1</strain>
    </source>
</reference>
<gene>
    <name evidence="1" type="ORF">VMCG_09988</name>
</gene>
<dbReference type="AlphaFoldDB" id="A0A423VIT4"/>
<protein>
    <submittedName>
        <fullName evidence="1">Uncharacterized protein</fullName>
    </submittedName>
</protein>
<accession>A0A423VIT4</accession>
<organism evidence="1 2">
    <name type="scientific">Cytospora schulzeri</name>
    <dbReference type="NCBI Taxonomy" id="448051"/>
    <lineage>
        <taxon>Eukaryota</taxon>
        <taxon>Fungi</taxon>
        <taxon>Dikarya</taxon>
        <taxon>Ascomycota</taxon>
        <taxon>Pezizomycotina</taxon>
        <taxon>Sordariomycetes</taxon>
        <taxon>Sordariomycetidae</taxon>
        <taxon>Diaporthales</taxon>
        <taxon>Cytosporaceae</taxon>
        <taxon>Cytospora</taxon>
    </lineage>
</organism>
<dbReference type="Proteomes" id="UP000283895">
    <property type="component" value="Unassembled WGS sequence"/>
</dbReference>
<dbReference type="OrthoDB" id="5244112at2759"/>